<name>A0A8E0S1D4_9TREM</name>
<feature type="compositionally biased region" description="Polar residues" evidence="5">
    <location>
        <begin position="819"/>
        <end position="830"/>
    </location>
</feature>
<dbReference type="AlphaFoldDB" id="A0A8E0S1D4"/>
<protein>
    <submittedName>
        <fullName evidence="7">E3 ubiquitin-protein ligase mind-bomb</fullName>
    </submittedName>
</protein>
<dbReference type="SMART" id="SM00248">
    <property type="entry name" value="ANK"/>
    <property type="match status" value="2"/>
</dbReference>
<dbReference type="InterPro" id="IPR002110">
    <property type="entry name" value="Ankyrin_rpt"/>
</dbReference>
<dbReference type="EMBL" id="LUCM01001614">
    <property type="protein sequence ID" value="KAA0198600.1"/>
    <property type="molecule type" value="Genomic_DNA"/>
</dbReference>
<keyword evidence="3" id="KW-0040">ANK repeat</keyword>
<evidence type="ECO:0000313" key="8">
    <source>
        <dbReference type="Proteomes" id="UP000728185"/>
    </source>
</evidence>
<dbReference type="GO" id="GO:0008270">
    <property type="term" value="F:zinc ion binding"/>
    <property type="evidence" value="ECO:0007669"/>
    <property type="project" value="UniProtKB-KW"/>
</dbReference>
<keyword evidence="1 4" id="KW-0863">Zinc-finger</keyword>
<feature type="domain" description="RING-type" evidence="6">
    <location>
        <begin position="864"/>
        <end position="897"/>
    </location>
</feature>
<comment type="caution">
    <text evidence="7">The sequence shown here is derived from an EMBL/GenBank/DDBJ whole genome shotgun (WGS) entry which is preliminary data.</text>
</comment>
<dbReference type="Gene3D" id="3.30.40.10">
    <property type="entry name" value="Zinc/RING finger domain, C3HC4 (zinc finger)"/>
    <property type="match status" value="2"/>
</dbReference>
<keyword evidence="2" id="KW-0862">Zinc</keyword>
<dbReference type="PANTHER" id="PTHR24202:SF4">
    <property type="entry name" value="E3 UBIQUITIN-PROTEIN LIGASE MIB2-RELATED"/>
    <property type="match status" value="1"/>
</dbReference>
<reference evidence="7" key="1">
    <citation type="submission" date="2019-05" db="EMBL/GenBank/DDBJ databases">
        <title>Annotation for the trematode Fasciolopsis buski.</title>
        <authorList>
            <person name="Choi Y.-J."/>
        </authorList>
    </citation>
    <scope>NUCLEOTIDE SEQUENCE</scope>
    <source>
        <strain evidence="7">HT</strain>
        <tissue evidence="7">Whole worm</tissue>
    </source>
</reference>
<dbReference type="Pfam" id="PF00023">
    <property type="entry name" value="Ank"/>
    <property type="match status" value="2"/>
</dbReference>
<dbReference type="SUPFAM" id="SSF57850">
    <property type="entry name" value="RING/U-box"/>
    <property type="match status" value="1"/>
</dbReference>
<dbReference type="Pfam" id="PF13920">
    <property type="entry name" value="zf-C3HC4_3"/>
    <property type="match status" value="2"/>
</dbReference>
<dbReference type="InterPro" id="IPR001841">
    <property type="entry name" value="Znf_RING"/>
</dbReference>
<dbReference type="SUPFAM" id="SSF48403">
    <property type="entry name" value="Ankyrin repeat"/>
    <property type="match status" value="1"/>
</dbReference>
<dbReference type="InterPro" id="IPR036770">
    <property type="entry name" value="Ankyrin_rpt-contain_sf"/>
</dbReference>
<feature type="region of interest" description="Disordered" evidence="5">
    <location>
        <begin position="315"/>
        <end position="343"/>
    </location>
</feature>
<evidence type="ECO:0000256" key="4">
    <source>
        <dbReference type="PROSITE-ProRule" id="PRU00175"/>
    </source>
</evidence>
<feature type="repeat" description="ANK" evidence="3">
    <location>
        <begin position="23"/>
        <end position="55"/>
    </location>
</feature>
<feature type="domain" description="RING-type" evidence="6">
    <location>
        <begin position="475"/>
        <end position="510"/>
    </location>
</feature>
<feature type="region of interest" description="Disordered" evidence="5">
    <location>
        <begin position="175"/>
        <end position="196"/>
    </location>
</feature>
<dbReference type="PROSITE" id="PS50297">
    <property type="entry name" value="ANK_REP_REGION"/>
    <property type="match status" value="1"/>
</dbReference>
<dbReference type="PANTHER" id="PTHR24202">
    <property type="entry name" value="E3 UBIQUITIN-PROTEIN LIGASE MIB2"/>
    <property type="match status" value="1"/>
</dbReference>
<evidence type="ECO:0000259" key="6">
    <source>
        <dbReference type="PROSITE" id="PS50089"/>
    </source>
</evidence>
<accession>A0A8E0S1D4</accession>
<organism evidence="7 8">
    <name type="scientific">Fasciolopsis buskii</name>
    <dbReference type="NCBI Taxonomy" id="27845"/>
    <lineage>
        <taxon>Eukaryota</taxon>
        <taxon>Metazoa</taxon>
        <taxon>Spiralia</taxon>
        <taxon>Lophotrochozoa</taxon>
        <taxon>Platyhelminthes</taxon>
        <taxon>Trematoda</taxon>
        <taxon>Digenea</taxon>
        <taxon>Plagiorchiida</taxon>
        <taxon>Echinostomata</taxon>
        <taxon>Echinostomatoidea</taxon>
        <taxon>Fasciolidae</taxon>
        <taxon>Fasciolopsis</taxon>
    </lineage>
</organism>
<dbReference type="GO" id="GO:0005737">
    <property type="term" value="C:cytoplasm"/>
    <property type="evidence" value="ECO:0007669"/>
    <property type="project" value="TreeGrafter"/>
</dbReference>
<evidence type="ECO:0000256" key="5">
    <source>
        <dbReference type="SAM" id="MobiDB-lite"/>
    </source>
</evidence>
<dbReference type="GO" id="GO:0016567">
    <property type="term" value="P:protein ubiquitination"/>
    <property type="evidence" value="ECO:0007669"/>
    <property type="project" value="TreeGrafter"/>
</dbReference>
<dbReference type="Proteomes" id="UP000728185">
    <property type="component" value="Unassembled WGS sequence"/>
</dbReference>
<keyword evidence="1 4" id="KW-0479">Metal-binding</keyword>
<feature type="non-terminal residue" evidence="7">
    <location>
        <position position="907"/>
    </location>
</feature>
<sequence>IIRVILQHCLCQIPWLVDEPQPDGLTALHLASLHGHLEVTDLLLQAGADPNLLIQRPAGLTAPPSRGVDGTSAVASANAGSPLLIPSYFTALHLAVHKAHPDVVCLLLCYGARATTTMIDVEMRSPMQLVLTALAQTHDMQQHSGSSTRRFDVALVPFLASVARLLVRMADSLTVTSGSPGPAASHPRLQSNRGECEEPLISIEDSSQEEDTISERINETICLAVPSPLCRRLKSTIQATLETGVPRLVLIAACLASAIGAESWSASCETEDDSGETHSAESITESFVADIFGEHLDPVLQLALQQCHMEAMNSMSQVRASNTDNETRSPRHHPAASGTQPGTGLLVDMDEIEEENLVDVLLQADVQAEPAMSLLPAEAATLHGNSVVGIPSVDGSSTGDLNTELISGTPEATNALVFAPTPDDHATDVLRQLLTTANQLVPKLNNLHVDDPTPSSGPHLLPPTLEEIDLEWRECLICSEANRATIIIPCGHVITCKQCTSLIKKCLLCRMRITGFHEFTQCCECHQSPGVIIARPCNHMLWCKFCLKTKSHQLDIIDRIRSVEQFDLTPQSSMFLRPDQYRNDESKLPIVEPSSSSVPVKTATARTAATTSQGICTDTLTADSNVAGGASGKSLGVASPATAVHQQNLPLARQVSPLHEPPEQQQRQPVGTVQAMVTNEWHEVPLTRLLVMISKVNSLLGDLMTGGLCIDGCTVCGQSIETLLPVIVACAGVEQQTSHPRELELPGEVINETNQSGSNNLSTSLCLPQTSNNQNANVFERALPENDILPTISNTIVSRTDRGTLDVHTVTNPTTNTPSNRLHQSTSRSDPTALRKRNQRPQLCERELRKLKHELQVMREQIRCPICLDRSRNLVFMCGHATCQWCGDQVTACPICRRAVESRIILY</sequence>
<feature type="region of interest" description="Disordered" evidence="5">
    <location>
        <begin position="806"/>
        <end position="840"/>
    </location>
</feature>
<dbReference type="PROSITE" id="PS50089">
    <property type="entry name" value="ZF_RING_2"/>
    <property type="match status" value="2"/>
</dbReference>
<evidence type="ECO:0000313" key="7">
    <source>
        <dbReference type="EMBL" id="KAA0198600.1"/>
    </source>
</evidence>
<dbReference type="SMART" id="SM00184">
    <property type="entry name" value="RING"/>
    <property type="match status" value="3"/>
</dbReference>
<evidence type="ECO:0000256" key="2">
    <source>
        <dbReference type="ARBA" id="ARBA00022833"/>
    </source>
</evidence>
<evidence type="ECO:0000256" key="3">
    <source>
        <dbReference type="PROSITE-ProRule" id="PRU00023"/>
    </source>
</evidence>
<dbReference type="OrthoDB" id="2122982at2759"/>
<dbReference type="Gene3D" id="1.25.40.20">
    <property type="entry name" value="Ankyrin repeat-containing domain"/>
    <property type="match status" value="1"/>
</dbReference>
<feature type="compositionally biased region" description="Polar residues" evidence="5">
    <location>
        <begin position="315"/>
        <end position="324"/>
    </location>
</feature>
<dbReference type="CDD" id="cd16727">
    <property type="entry name" value="RING-HC_MIB1_rpt3"/>
    <property type="match status" value="1"/>
</dbReference>
<dbReference type="InterPro" id="IPR013083">
    <property type="entry name" value="Znf_RING/FYVE/PHD"/>
</dbReference>
<dbReference type="PROSITE" id="PS50088">
    <property type="entry name" value="ANK_REPEAT"/>
    <property type="match status" value="1"/>
</dbReference>
<feature type="compositionally biased region" description="Low complexity" evidence="5">
    <location>
        <begin position="807"/>
        <end position="818"/>
    </location>
</feature>
<keyword evidence="8" id="KW-1185">Reference proteome</keyword>
<evidence type="ECO:0000256" key="1">
    <source>
        <dbReference type="ARBA" id="ARBA00022771"/>
    </source>
</evidence>
<proteinExistence type="predicted"/>
<gene>
    <name evidence="7" type="ORF">FBUS_07196</name>
</gene>